<feature type="compositionally biased region" description="Basic and acidic residues" evidence="4">
    <location>
        <begin position="408"/>
        <end position="417"/>
    </location>
</feature>
<feature type="domain" description="CTLH" evidence="5">
    <location>
        <begin position="45"/>
        <end position="102"/>
    </location>
</feature>
<dbReference type="InterPro" id="IPR015943">
    <property type="entry name" value="WD40/YVTN_repeat-like_dom_sf"/>
</dbReference>
<dbReference type="PROSITE" id="PS50082">
    <property type="entry name" value="WD_REPEATS_2"/>
    <property type="match status" value="5"/>
</dbReference>
<accession>A0A091HAC4</accession>
<dbReference type="EMBL" id="KL527327">
    <property type="protein sequence ID" value="KFO91630.1"/>
    <property type="molecule type" value="Genomic_DNA"/>
</dbReference>
<evidence type="ECO:0000256" key="3">
    <source>
        <dbReference type="PROSITE-ProRule" id="PRU00221"/>
    </source>
</evidence>
<dbReference type="InterPro" id="IPR001680">
    <property type="entry name" value="WD40_rpt"/>
</dbReference>
<feature type="repeat" description="WD" evidence="3">
    <location>
        <begin position="646"/>
        <end position="676"/>
    </location>
</feature>
<sequence length="908" mass="100940">MTAEETVNVKEAEIIKLILDFLNSRKLHISMLALEKESGVINGLFSDDMLFLRQLILDGQWDEVLQFIQPLECMEKFDKKRFRYIIMKQKFLEALCVNNAMSAEDEPQHLEFTMREAVQCLHALEEYCPSKEDYSKLCLLLTLPRLTNHAEFKDWNPSTARVHCFEEACVMVAEKLSEAGFKASNNRLFQLVMKGLLYECCVEFCQSKATGEEITESEVLLGIDLLCGNGCDDLDLSLLSWLQNLPATVFSCAFEQKMLNIHVDKLLKPTKAAYADLLTPLISKLSPYPSSPMRRPQSADAYMTRSLNPALDGLSCGLTNHDKRVTDLGTKTSPMSHSFANFHYPGVQSLSRSLMLENTECHSIFEESPERSDTPVEPQHPVSSETLCQSSVSENEPRNGAQSQGSAKQEKNELRDSTEQFQEYYRQRLRYQQHLEQKEQQRQLYQQMLLEGGVNQEDGADQQQNLTEQFLNRSIQKLGELNMGMDSLGNDVQALSQQCNGSKGNAPASPAPSDASQRVISDSPNVTTSTPRKRGSANQIPFPEESPVQGNQTVSEHAVAQSQLEDSSGNLSRTRGDEEDKSKKQFICINTLEDTQAVRAVAFHPSGSLYAVGSNSKTLRVCAYPDVIDPSAYNAPKQPVVRFKRNKHHKGSIYCVAWSPCGQLLATGSNDKYVKVLPFNAETCNATGPDLEFSMHDGTIRDLAFMEGPESGGAILISAGAGDCNIYTTDCQRGQGLHALSGHTGHILALYTWSGWMIASGSQDKTVRFWDLRVPSCVRVVGTTFHGTGSAVASVAVDPSGRLLATGQEDSSCMLYDIRGGRMVQSYHPHSSDVRSVRFSPGAHYLLTGSYDMKIKVTDLQGDLTKQLPLMVVGEHKDKVIQCRWHTQDLSFLSSSADRTVTLWTYNG</sequence>
<feature type="region of interest" description="Disordered" evidence="4">
    <location>
        <begin position="365"/>
        <end position="417"/>
    </location>
</feature>
<keyword evidence="7" id="KW-1185">Reference proteome</keyword>
<organism evidence="6 7">
    <name type="scientific">Buceros rhinoceros silvestris</name>
    <dbReference type="NCBI Taxonomy" id="175836"/>
    <lineage>
        <taxon>Eukaryota</taxon>
        <taxon>Metazoa</taxon>
        <taxon>Chordata</taxon>
        <taxon>Craniata</taxon>
        <taxon>Vertebrata</taxon>
        <taxon>Euteleostomi</taxon>
        <taxon>Archelosauria</taxon>
        <taxon>Archosauria</taxon>
        <taxon>Dinosauria</taxon>
        <taxon>Saurischia</taxon>
        <taxon>Theropoda</taxon>
        <taxon>Coelurosauria</taxon>
        <taxon>Aves</taxon>
        <taxon>Neognathae</taxon>
        <taxon>Neoaves</taxon>
        <taxon>Telluraves</taxon>
        <taxon>Coraciimorphae</taxon>
        <taxon>Bucerotiformes</taxon>
        <taxon>Bucerotidae</taxon>
        <taxon>Buceros</taxon>
    </lineage>
</organism>
<dbReference type="SMART" id="SM00668">
    <property type="entry name" value="CTLH"/>
    <property type="match status" value="1"/>
</dbReference>
<dbReference type="InterPro" id="IPR019775">
    <property type="entry name" value="WD40_repeat_CS"/>
</dbReference>
<feature type="repeat" description="WD" evidence="3">
    <location>
        <begin position="827"/>
        <end position="861"/>
    </location>
</feature>
<feature type="compositionally biased region" description="Polar residues" evidence="4">
    <location>
        <begin position="548"/>
        <end position="573"/>
    </location>
</feature>
<name>A0A091HAC4_BUCRH</name>
<feature type="compositionally biased region" description="Polar residues" evidence="4">
    <location>
        <begin position="381"/>
        <end position="407"/>
    </location>
</feature>
<dbReference type="InterPro" id="IPR054532">
    <property type="entry name" value="TPL_SMU1_LisH-like"/>
</dbReference>
<gene>
    <name evidence="6" type="ORF">N320_10222</name>
</gene>
<evidence type="ECO:0000256" key="4">
    <source>
        <dbReference type="SAM" id="MobiDB-lite"/>
    </source>
</evidence>
<dbReference type="Gene3D" id="2.130.10.10">
    <property type="entry name" value="YVTN repeat-like/Quinoprotein amine dehydrogenase"/>
    <property type="match status" value="2"/>
</dbReference>
<dbReference type="InterPro" id="IPR040067">
    <property type="entry name" value="WDR47"/>
</dbReference>
<dbReference type="Pfam" id="PF17814">
    <property type="entry name" value="LisH_TPL"/>
    <property type="match status" value="1"/>
</dbReference>
<dbReference type="SUPFAM" id="SSF50978">
    <property type="entry name" value="WD40 repeat-like"/>
    <property type="match status" value="1"/>
</dbReference>
<dbReference type="PROSITE" id="PS00678">
    <property type="entry name" value="WD_REPEATS_1"/>
    <property type="match status" value="1"/>
</dbReference>
<dbReference type="InterPro" id="IPR036322">
    <property type="entry name" value="WD40_repeat_dom_sf"/>
</dbReference>
<dbReference type="Pfam" id="PF25602">
    <property type="entry name" value="WDR47_COR"/>
    <property type="match status" value="1"/>
</dbReference>
<dbReference type="PANTHER" id="PTHR19863:SF5">
    <property type="entry name" value="WD REPEAT-CONTAINING PROTEIN 47"/>
    <property type="match status" value="1"/>
</dbReference>
<protein>
    <submittedName>
        <fullName evidence="6">WD repeat-containing protein 47</fullName>
    </submittedName>
</protein>
<feature type="repeat" description="WD" evidence="3">
    <location>
        <begin position="873"/>
        <end position="908"/>
    </location>
</feature>
<feature type="repeat" description="WD" evidence="3">
    <location>
        <begin position="785"/>
        <end position="826"/>
    </location>
</feature>
<proteinExistence type="predicted"/>
<feature type="compositionally biased region" description="Low complexity" evidence="4">
    <location>
        <begin position="506"/>
        <end position="516"/>
    </location>
</feature>
<dbReference type="CDD" id="cd00200">
    <property type="entry name" value="WD40"/>
    <property type="match status" value="1"/>
</dbReference>
<keyword evidence="2" id="KW-0677">Repeat</keyword>
<dbReference type="Proteomes" id="UP000054064">
    <property type="component" value="Unassembled WGS sequence"/>
</dbReference>
<dbReference type="PROSITE" id="PS50896">
    <property type="entry name" value="LISH"/>
    <property type="match status" value="1"/>
</dbReference>
<dbReference type="SMART" id="SM00667">
    <property type="entry name" value="LisH"/>
    <property type="match status" value="1"/>
</dbReference>
<evidence type="ECO:0000256" key="2">
    <source>
        <dbReference type="ARBA" id="ARBA00022737"/>
    </source>
</evidence>
<evidence type="ECO:0000313" key="6">
    <source>
        <dbReference type="EMBL" id="KFO91630.1"/>
    </source>
</evidence>
<dbReference type="SMART" id="SM00320">
    <property type="entry name" value="WD40"/>
    <property type="match status" value="7"/>
</dbReference>
<feature type="compositionally biased region" description="Polar residues" evidence="4">
    <location>
        <begin position="518"/>
        <end position="530"/>
    </location>
</feature>
<feature type="region of interest" description="Disordered" evidence="4">
    <location>
        <begin position="497"/>
        <end position="582"/>
    </location>
</feature>
<dbReference type="Pfam" id="PF00400">
    <property type="entry name" value="WD40"/>
    <property type="match status" value="6"/>
</dbReference>
<evidence type="ECO:0000256" key="1">
    <source>
        <dbReference type="ARBA" id="ARBA00022574"/>
    </source>
</evidence>
<dbReference type="PROSITE" id="PS50897">
    <property type="entry name" value="CTLH"/>
    <property type="match status" value="1"/>
</dbReference>
<dbReference type="AlphaFoldDB" id="A0A091HAC4"/>
<dbReference type="InterPro" id="IPR006594">
    <property type="entry name" value="LisH"/>
</dbReference>
<dbReference type="PROSITE" id="PS50294">
    <property type="entry name" value="WD_REPEATS_REGION"/>
    <property type="match status" value="2"/>
</dbReference>
<evidence type="ECO:0000313" key="7">
    <source>
        <dbReference type="Proteomes" id="UP000054064"/>
    </source>
</evidence>
<reference evidence="6 7" key="1">
    <citation type="submission" date="2014-04" db="EMBL/GenBank/DDBJ databases">
        <title>Genome evolution of avian class.</title>
        <authorList>
            <person name="Zhang G."/>
            <person name="Li C."/>
        </authorList>
    </citation>
    <scope>NUCLEOTIDE SEQUENCE [LARGE SCALE GENOMIC DNA]</scope>
    <source>
        <strain evidence="6">BGI_N320</strain>
    </source>
</reference>
<feature type="repeat" description="WD" evidence="3">
    <location>
        <begin position="740"/>
        <end position="780"/>
    </location>
</feature>
<evidence type="ECO:0000259" key="5">
    <source>
        <dbReference type="PROSITE" id="PS50897"/>
    </source>
</evidence>
<dbReference type="InterPro" id="IPR006595">
    <property type="entry name" value="CTLH_C"/>
</dbReference>
<dbReference type="InterPro" id="IPR057749">
    <property type="entry name" value="WDR47_COR"/>
</dbReference>
<dbReference type="PANTHER" id="PTHR19863">
    <property type="entry name" value="NEMITIN (NEURONAL ENRICHED MAP INTERACTING PROTEIN) HOMOLOG"/>
    <property type="match status" value="1"/>
</dbReference>
<keyword evidence="1 3" id="KW-0853">WD repeat</keyword>
<feature type="compositionally biased region" description="Basic and acidic residues" evidence="4">
    <location>
        <begin position="365"/>
        <end position="374"/>
    </location>
</feature>